<dbReference type="GO" id="GO:0003677">
    <property type="term" value="F:DNA binding"/>
    <property type="evidence" value="ECO:0007669"/>
    <property type="project" value="InterPro"/>
</dbReference>
<evidence type="ECO:0000313" key="3">
    <source>
        <dbReference type="EMBL" id="CAB4820079.1"/>
    </source>
</evidence>
<dbReference type="Pfam" id="PF13560">
    <property type="entry name" value="HTH_31"/>
    <property type="match status" value="1"/>
</dbReference>
<gene>
    <name evidence="2" type="ORF">UFOPK2658_01874</name>
    <name evidence="3" type="ORF">UFOPK3004_01779</name>
    <name evidence="4" type="ORF">UFOPK4134_01650</name>
</gene>
<sequence>MSADQSSHNKGSWIVKQIRLVSGLSRNEIAKRAQMSLDEFDDYEKGLQSPSLSSLSRIADAGGLEVQMTLRRKKPKLDPAVCGERLAQVLALADALPKRPAAAQGDKAQFRIEP</sequence>
<reference evidence="2" key="1">
    <citation type="submission" date="2020-05" db="EMBL/GenBank/DDBJ databases">
        <authorList>
            <person name="Chiriac C."/>
            <person name="Salcher M."/>
            <person name="Ghai R."/>
            <person name="Kavagutti S V."/>
        </authorList>
    </citation>
    <scope>NUCLEOTIDE SEQUENCE</scope>
</reference>
<dbReference type="SUPFAM" id="SSF47413">
    <property type="entry name" value="lambda repressor-like DNA-binding domains"/>
    <property type="match status" value="1"/>
</dbReference>
<accession>A0A6J6SHK7</accession>
<dbReference type="EMBL" id="CAEZYH010000139">
    <property type="protein sequence ID" value="CAB4734085.1"/>
    <property type="molecule type" value="Genomic_DNA"/>
</dbReference>
<dbReference type="Gene3D" id="1.10.260.40">
    <property type="entry name" value="lambda repressor-like DNA-binding domains"/>
    <property type="match status" value="1"/>
</dbReference>
<dbReference type="EMBL" id="CAFAAL010000231">
    <property type="protein sequence ID" value="CAB4820079.1"/>
    <property type="molecule type" value="Genomic_DNA"/>
</dbReference>
<dbReference type="SMART" id="SM00530">
    <property type="entry name" value="HTH_XRE"/>
    <property type="match status" value="1"/>
</dbReference>
<name>A0A6J6SHK7_9ZZZZ</name>
<evidence type="ECO:0000313" key="2">
    <source>
        <dbReference type="EMBL" id="CAB4734085.1"/>
    </source>
</evidence>
<evidence type="ECO:0000313" key="4">
    <source>
        <dbReference type="EMBL" id="CAB5036679.1"/>
    </source>
</evidence>
<organism evidence="2">
    <name type="scientific">freshwater metagenome</name>
    <dbReference type="NCBI Taxonomy" id="449393"/>
    <lineage>
        <taxon>unclassified sequences</taxon>
        <taxon>metagenomes</taxon>
        <taxon>ecological metagenomes</taxon>
    </lineage>
</organism>
<dbReference type="EMBL" id="CAFBPS010000178">
    <property type="protein sequence ID" value="CAB5036679.1"/>
    <property type="molecule type" value="Genomic_DNA"/>
</dbReference>
<dbReference type="InterPro" id="IPR001387">
    <property type="entry name" value="Cro/C1-type_HTH"/>
</dbReference>
<feature type="domain" description="HTH cro/C1-type" evidence="1">
    <location>
        <begin position="15"/>
        <end position="61"/>
    </location>
</feature>
<dbReference type="PROSITE" id="PS50943">
    <property type="entry name" value="HTH_CROC1"/>
    <property type="match status" value="1"/>
</dbReference>
<evidence type="ECO:0000259" key="1">
    <source>
        <dbReference type="PROSITE" id="PS50943"/>
    </source>
</evidence>
<dbReference type="AlphaFoldDB" id="A0A6J6SHK7"/>
<dbReference type="InterPro" id="IPR010982">
    <property type="entry name" value="Lambda_DNA-bd_dom_sf"/>
</dbReference>
<protein>
    <submittedName>
        <fullName evidence="2">Unannotated protein</fullName>
    </submittedName>
</protein>
<proteinExistence type="predicted"/>